<dbReference type="PROSITE" id="PS00036">
    <property type="entry name" value="BZIP_BASIC"/>
    <property type="match status" value="1"/>
</dbReference>
<evidence type="ECO:0000256" key="1">
    <source>
        <dbReference type="SAM" id="MobiDB-lite"/>
    </source>
</evidence>
<dbReference type="SUPFAM" id="SSF57959">
    <property type="entry name" value="Leucine zipper domain"/>
    <property type="match status" value="1"/>
</dbReference>
<dbReference type="GO" id="GO:0003700">
    <property type="term" value="F:DNA-binding transcription factor activity"/>
    <property type="evidence" value="ECO:0007669"/>
    <property type="project" value="InterPro"/>
</dbReference>
<feature type="domain" description="BZIP" evidence="2">
    <location>
        <begin position="139"/>
        <end position="154"/>
    </location>
</feature>
<sequence>MAYDFKWDFPFDFIDDGVWQGQMGCANGPYISSGVDLSDMMSNDTTPSQDVTGGHAFSGADEWDAGTLPSPSDAITGSIPKRSLSIWETSTPGVDISENFNPVDYQDAYQYSEGPPSSSITSRDQNSRRCHPSASSLARRRSQNRDSQRAFRARRQVQLKSLTEQFANLTFRHHSLEKDYANLEAKYKALLAQVKRSNEHDEAGDDPDSSRQDKEKEKEKAELLSAEQQYILDMEIELAQCRAYFQDQQNPTPQSP</sequence>
<feature type="region of interest" description="Disordered" evidence="1">
    <location>
        <begin position="196"/>
        <end position="224"/>
    </location>
</feature>
<evidence type="ECO:0000259" key="2">
    <source>
        <dbReference type="PROSITE" id="PS00036"/>
    </source>
</evidence>
<evidence type="ECO:0000313" key="4">
    <source>
        <dbReference type="Proteomes" id="UP000258309"/>
    </source>
</evidence>
<feature type="compositionally biased region" description="Basic and acidic residues" evidence="1">
    <location>
        <begin position="208"/>
        <end position="222"/>
    </location>
</feature>
<dbReference type="Gene3D" id="1.20.5.170">
    <property type="match status" value="1"/>
</dbReference>
<dbReference type="Proteomes" id="UP000258309">
    <property type="component" value="Unassembled WGS sequence"/>
</dbReference>
<feature type="non-terminal residue" evidence="3">
    <location>
        <position position="1"/>
    </location>
</feature>
<dbReference type="OrthoDB" id="3541269at2759"/>
<dbReference type="SMART" id="SM00338">
    <property type="entry name" value="BRLZ"/>
    <property type="match status" value="1"/>
</dbReference>
<dbReference type="Pfam" id="PF00170">
    <property type="entry name" value="bZIP_1"/>
    <property type="match status" value="1"/>
</dbReference>
<dbReference type="EMBL" id="NCSJ02000197">
    <property type="protein sequence ID" value="RFU27618.1"/>
    <property type="molecule type" value="Genomic_DNA"/>
</dbReference>
<evidence type="ECO:0000313" key="3">
    <source>
        <dbReference type="EMBL" id="RFU27618.1"/>
    </source>
</evidence>
<keyword evidence="4" id="KW-1185">Reference proteome</keyword>
<dbReference type="CDD" id="cd14688">
    <property type="entry name" value="bZIP_YAP"/>
    <property type="match status" value="1"/>
</dbReference>
<feature type="region of interest" description="Disordered" evidence="1">
    <location>
        <begin position="44"/>
        <end position="76"/>
    </location>
</feature>
<comment type="caution">
    <text evidence="3">The sequence shown here is derived from an EMBL/GenBank/DDBJ whole genome shotgun (WGS) entry which is preliminary data.</text>
</comment>
<accession>A0A3E2H2H5</accession>
<dbReference type="AlphaFoldDB" id="A0A3E2H2H5"/>
<gene>
    <name evidence="3" type="ORF">B7463_g8699</name>
</gene>
<reference evidence="3 4" key="1">
    <citation type="submission" date="2018-05" db="EMBL/GenBank/DDBJ databases">
        <title>Draft genome sequence of Scytalidium lignicola DSM 105466, a ubiquitous saprotrophic fungus.</title>
        <authorList>
            <person name="Buettner E."/>
            <person name="Gebauer A.M."/>
            <person name="Hofrichter M."/>
            <person name="Liers C."/>
            <person name="Kellner H."/>
        </authorList>
    </citation>
    <scope>NUCLEOTIDE SEQUENCE [LARGE SCALE GENOMIC DNA]</scope>
    <source>
        <strain evidence="3 4">DSM 105466</strain>
    </source>
</reference>
<feature type="non-terminal residue" evidence="3">
    <location>
        <position position="256"/>
    </location>
</feature>
<dbReference type="InterPro" id="IPR004827">
    <property type="entry name" value="bZIP"/>
</dbReference>
<feature type="compositionally biased region" description="Polar residues" evidence="1">
    <location>
        <begin position="115"/>
        <end position="124"/>
    </location>
</feature>
<proteinExistence type="predicted"/>
<protein>
    <recommendedName>
        <fullName evidence="2">BZIP domain-containing protein</fullName>
    </recommendedName>
</protein>
<dbReference type="InterPro" id="IPR046347">
    <property type="entry name" value="bZIP_sf"/>
</dbReference>
<name>A0A3E2H2H5_SCYLI</name>
<feature type="region of interest" description="Disordered" evidence="1">
    <location>
        <begin position="107"/>
        <end position="152"/>
    </location>
</feature>
<organism evidence="3 4">
    <name type="scientific">Scytalidium lignicola</name>
    <name type="common">Hyphomycete</name>
    <dbReference type="NCBI Taxonomy" id="5539"/>
    <lineage>
        <taxon>Eukaryota</taxon>
        <taxon>Fungi</taxon>
        <taxon>Dikarya</taxon>
        <taxon>Ascomycota</taxon>
        <taxon>Pezizomycotina</taxon>
        <taxon>Leotiomycetes</taxon>
        <taxon>Leotiomycetes incertae sedis</taxon>
        <taxon>Scytalidium</taxon>
    </lineage>
</organism>